<dbReference type="AlphaFoldDB" id="A0A8H3C0K1"/>
<comment type="caution">
    <text evidence="4">The sequence shown here is derived from an EMBL/GenBank/DDBJ whole genome shotgun (WGS) entry which is preliminary data.</text>
</comment>
<feature type="signal peptide" evidence="3">
    <location>
        <begin position="1"/>
        <end position="19"/>
    </location>
</feature>
<protein>
    <recommendedName>
        <fullName evidence="6">Cutinase</fullName>
    </recommendedName>
</protein>
<proteinExistence type="predicted"/>
<organism evidence="4 5">
    <name type="scientific">Rhizoctonia solani</name>
    <dbReference type="NCBI Taxonomy" id="456999"/>
    <lineage>
        <taxon>Eukaryota</taxon>
        <taxon>Fungi</taxon>
        <taxon>Dikarya</taxon>
        <taxon>Basidiomycota</taxon>
        <taxon>Agaricomycotina</taxon>
        <taxon>Agaricomycetes</taxon>
        <taxon>Cantharellales</taxon>
        <taxon>Ceratobasidiaceae</taxon>
        <taxon>Rhizoctonia</taxon>
    </lineage>
</organism>
<dbReference type="Proteomes" id="UP000663843">
    <property type="component" value="Unassembled WGS sequence"/>
</dbReference>
<evidence type="ECO:0000256" key="2">
    <source>
        <dbReference type="ARBA" id="ARBA00023157"/>
    </source>
</evidence>
<evidence type="ECO:0008006" key="6">
    <source>
        <dbReference type="Google" id="ProtNLM"/>
    </source>
</evidence>
<accession>A0A8H3C0K1</accession>
<keyword evidence="3" id="KW-0732">Signal</keyword>
<dbReference type="Gene3D" id="3.40.50.1820">
    <property type="entry name" value="alpha/beta hydrolase"/>
    <property type="match status" value="1"/>
</dbReference>
<evidence type="ECO:0000313" key="5">
    <source>
        <dbReference type="Proteomes" id="UP000663843"/>
    </source>
</evidence>
<keyword evidence="2" id="KW-1015">Disulfide bond</keyword>
<dbReference type="EMBL" id="CAJMWT010003410">
    <property type="protein sequence ID" value="CAE6471081.1"/>
    <property type="molecule type" value="Genomic_DNA"/>
</dbReference>
<keyword evidence="1" id="KW-0378">Hydrolase</keyword>
<reference evidence="4" key="1">
    <citation type="submission" date="2021-01" db="EMBL/GenBank/DDBJ databases">
        <authorList>
            <person name="Kaushik A."/>
        </authorList>
    </citation>
    <scope>NUCLEOTIDE SEQUENCE</scope>
    <source>
        <strain evidence="4">AG2-2IIIB</strain>
    </source>
</reference>
<dbReference type="SUPFAM" id="SSF53474">
    <property type="entry name" value="alpha/beta-Hydrolases"/>
    <property type="match status" value="1"/>
</dbReference>
<dbReference type="GO" id="GO:0052689">
    <property type="term" value="F:carboxylic ester hydrolase activity"/>
    <property type="evidence" value="ECO:0007669"/>
    <property type="project" value="UniProtKB-ARBA"/>
</dbReference>
<name>A0A8H3C0K1_9AGAM</name>
<dbReference type="PANTHER" id="PTHR33630:SF9">
    <property type="entry name" value="CUTINASE 4"/>
    <property type="match status" value="1"/>
</dbReference>
<dbReference type="PANTHER" id="PTHR33630">
    <property type="entry name" value="CUTINASE RV1984C-RELATED-RELATED"/>
    <property type="match status" value="1"/>
</dbReference>
<dbReference type="InterPro" id="IPR000675">
    <property type="entry name" value="Cutinase/axe"/>
</dbReference>
<dbReference type="Pfam" id="PF01083">
    <property type="entry name" value="Cutinase"/>
    <property type="match status" value="1"/>
</dbReference>
<evidence type="ECO:0000256" key="1">
    <source>
        <dbReference type="ARBA" id="ARBA00022801"/>
    </source>
</evidence>
<evidence type="ECO:0000256" key="3">
    <source>
        <dbReference type="SAM" id="SignalP"/>
    </source>
</evidence>
<dbReference type="InterPro" id="IPR029058">
    <property type="entry name" value="AB_hydrolase_fold"/>
</dbReference>
<sequence length="228" mass="24763">MFLSNVLLCLFCFAVSSSASRKIRPSEEISSSSCSGLQLVFLVGATERRRPGNVGGPLSKALALAIPGTTTYSVPYDNRFRFKTSIKQGAAMTVDYLILQAARCPDQRFVIGGYSKGALIVHSMNLPYALKSQVVAIVVFGDPAHGITPSWPITSPVVNLDPGSGFENGQNIASFCNKYDMVCRRRGLNILAHWTYGKKQSIDPAVQFIKTRFEESHKAPNLGEATAI</sequence>
<dbReference type="SMART" id="SM01110">
    <property type="entry name" value="Cutinase"/>
    <property type="match status" value="1"/>
</dbReference>
<feature type="chain" id="PRO_5034259944" description="Cutinase" evidence="3">
    <location>
        <begin position="20"/>
        <end position="228"/>
    </location>
</feature>
<evidence type="ECO:0000313" key="4">
    <source>
        <dbReference type="EMBL" id="CAE6471081.1"/>
    </source>
</evidence>
<gene>
    <name evidence="4" type="ORF">RDB_LOCUS106431</name>
</gene>